<dbReference type="EMBL" id="JAVDRP010000018">
    <property type="protein sequence ID" value="MDR6412386.1"/>
    <property type="molecule type" value="Genomic_DNA"/>
</dbReference>
<feature type="region of interest" description="Disordered" evidence="1">
    <location>
        <begin position="755"/>
        <end position="780"/>
    </location>
</feature>
<name>A0ABU1M070_9BURK</name>
<evidence type="ECO:0000313" key="3">
    <source>
        <dbReference type="Proteomes" id="UP001264340"/>
    </source>
</evidence>
<keyword evidence="3" id="KW-1185">Reference proteome</keyword>
<evidence type="ECO:0008006" key="4">
    <source>
        <dbReference type="Google" id="ProtNLM"/>
    </source>
</evidence>
<feature type="region of interest" description="Disordered" evidence="1">
    <location>
        <begin position="1"/>
        <end position="23"/>
    </location>
</feature>
<protein>
    <recommendedName>
        <fullName evidence="4">PD-(D/E)XK nuclease superfamily protein</fullName>
    </recommendedName>
</protein>
<sequence>MTNDNNQPRPVEPQDAQPAIPFTLPENAGDAVRIEMEELANKIKANVLSHDPRHLLGYMWGILLQVTNENEAQADTVAAAAQAPQLALEYIHAILSCFRPEQEEAQFDEKAAEELIALCEKMRASSYWYAIASTKSDGDGVFGPETGQIEFWAKTSWVSLRGHRYQVLEKEFFCYVLGPHEQALRQAYGVGANEIADGIQQITDSMMSGHSKAYAVLKEEKAKLEALAAKQGVSVDDAWRSLVDENSQFAAVGEEAALDLFEGGICNLSRKTTLPQVLLADLAFERGGNDEFFALGDFCGTPLRTLPARIRPAVRLNDGYYAPDLSFVRDSAYRAIQWGLQARLPGDRRRWKDAQQCMSEDAFEKICANQLRGARVFKEVYYPHPVTGKWVENDVLVLVDDVLVQLEAKAGAMPMHNPATNFDNHVRAVQQLVTAAYEQTKRFFAYASSAEEVPLFRLREGQYEEVVRLRLGDYRVCIPVGLTVESFSPFSAMCKELPAVEAVLGKHPFVSLSIDDLFVLTKLLPGAGEFFHYLSVRQQAAGIRGTMIFDELDHLGFYIKKNRFDVELREMLDQADQIVTGGLSDVVDSYFRDNQWQLRARPRQEAPAEFRALCDALDEARKPGWLAGQALLLDCASDTRQLVASQLRKLAPTLREHGERWTLLSLAGQPAMLFLQRQNADTGLERMNSEAEAFSVMQDEEPVQAFVITYDMQSRVVDAFLRVVKAPVPGSHRRTVAEARSAEMRQKARPAFPAVPAPVPFRFPESAPGPARPKERRRSSLGETICAGAGAALNTRSAICLMTNRGARRCVE</sequence>
<accession>A0ABU1M070</accession>
<gene>
    <name evidence="2" type="ORF">J2804_005821</name>
</gene>
<dbReference type="Proteomes" id="UP001264340">
    <property type="component" value="Unassembled WGS sequence"/>
</dbReference>
<evidence type="ECO:0000313" key="2">
    <source>
        <dbReference type="EMBL" id="MDR6412386.1"/>
    </source>
</evidence>
<reference evidence="2 3" key="1">
    <citation type="submission" date="2023-07" db="EMBL/GenBank/DDBJ databases">
        <title>Sorghum-associated microbial communities from plants grown in Nebraska, USA.</title>
        <authorList>
            <person name="Schachtman D."/>
        </authorList>
    </citation>
    <scope>NUCLEOTIDE SEQUENCE [LARGE SCALE GENOMIC DNA]</scope>
    <source>
        <strain evidence="2 3">DS1316</strain>
    </source>
</reference>
<evidence type="ECO:0000256" key="1">
    <source>
        <dbReference type="SAM" id="MobiDB-lite"/>
    </source>
</evidence>
<proteinExistence type="predicted"/>
<comment type="caution">
    <text evidence="2">The sequence shown here is derived from an EMBL/GenBank/DDBJ whole genome shotgun (WGS) entry which is preliminary data.</text>
</comment>
<organism evidence="2 3">
    <name type="scientific">Paraburkholderia terricola</name>
    <dbReference type="NCBI Taxonomy" id="169427"/>
    <lineage>
        <taxon>Bacteria</taxon>
        <taxon>Pseudomonadati</taxon>
        <taxon>Pseudomonadota</taxon>
        <taxon>Betaproteobacteria</taxon>
        <taxon>Burkholderiales</taxon>
        <taxon>Burkholderiaceae</taxon>
        <taxon>Paraburkholderia</taxon>
    </lineage>
</organism>